<dbReference type="Gene3D" id="3.50.50.100">
    <property type="match status" value="2"/>
</dbReference>
<keyword evidence="4" id="KW-0560">Oxidoreductase</keyword>
<feature type="domain" description="FAD/NAD(P)-binding" evidence="6">
    <location>
        <begin position="352"/>
        <end position="418"/>
    </location>
</feature>
<evidence type="ECO:0000256" key="5">
    <source>
        <dbReference type="SAM" id="MobiDB-lite"/>
    </source>
</evidence>
<dbReference type="Pfam" id="PF07992">
    <property type="entry name" value="Pyr_redox_2"/>
    <property type="match status" value="2"/>
</dbReference>
<dbReference type="AlphaFoldDB" id="A0A835T7G7"/>
<dbReference type="PANTHER" id="PTHR43735">
    <property type="entry name" value="APOPTOSIS-INDUCING FACTOR 1"/>
    <property type="match status" value="1"/>
</dbReference>
<dbReference type="PRINTS" id="PR00368">
    <property type="entry name" value="FADPNR"/>
</dbReference>
<sequence>MSADKPRLLVVGGGIAGVLLAQRCNPHFQVTLVDPKEYFEITWATPRGIMDPRVAAAAAINHWDIPDLGLVLQARVTQLTSRAALLSNGDVVEFDYAAVCAGSATPELFKSAAATSREQRLAEMKALHDEIRAAKSVLVVGGGPSGVELAAEVVDAFAGKAVTLVHAGPRLLQELPPRAGATAQRWLEAHHVKVMLGRRVVAPDPQQDKTQPLLLPDDPSIATTSATATTTATNALGGGGNSGAGSAQTTAAAAAARTSSGTAATPERGSWSGAGSSAHSHPAVAVANAPKHHPQPNQHQHQHQNQHQQHPQHQHQQQQPGFSCSSASYQHLHSNPLLDSAGGAAGGVPAVLQLSDGSSLAADVVLWATGSRPNAGFLAGGDLESCLNEQGAIKVLPSLQLPGQPHMFALGDCTNVPEAKLGFLAAKQAELAAASLQALARARATGGPAPKLQRWKPNGGGPAVMIVTLGREDGVMRAGGLVCSGCVPGLIKSRGLFIDKYHKLLHVATPAAVGAGGGGGIGGGLVGLGGGVAVAGAPSGVVQAAVAEVAQAVTAGCDGSGR</sequence>
<organism evidence="7 8">
    <name type="scientific">Chlamydomonas schloesseri</name>
    <dbReference type="NCBI Taxonomy" id="2026947"/>
    <lineage>
        <taxon>Eukaryota</taxon>
        <taxon>Viridiplantae</taxon>
        <taxon>Chlorophyta</taxon>
        <taxon>core chlorophytes</taxon>
        <taxon>Chlorophyceae</taxon>
        <taxon>CS clade</taxon>
        <taxon>Chlamydomonadales</taxon>
        <taxon>Chlamydomonadaceae</taxon>
        <taxon>Chlamydomonas</taxon>
    </lineage>
</organism>
<keyword evidence="3" id="KW-0274">FAD</keyword>
<evidence type="ECO:0000256" key="3">
    <source>
        <dbReference type="ARBA" id="ARBA00022827"/>
    </source>
</evidence>
<name>A0A835T7G7_9CHLO</name>
<feature type="compositionally biased region" description="Low complexity" evidence="5">
    <location>
        <begin position="273"/>
        <end position="289"/>
    </location>
</feature>
<comment type="caution">
    <text evidence="7">The sequence shown here is derived from an EMBL/GenBank/DDBJ whole genome shotgun (WGS) entry which is preliminary data.</text>
</comment>
<evidence type="ECO:0000256" key="1">
    <source>
        <dbReference type="ARBA" id="ARBA00006442"/>
    </source>
</evidence>
<dbReference type="GO" id="GO:0050660">
    <property type="term" value="F:flavin adenine dinucleotide binding"/>
    <property type="evidence" value="ECO:0007669"/>
    <property type="project" value="TreeGrafter"/>
</dbReference>
<accession>A0A835T7G7</accession>
<dbReference type="GO" id="GO:0005737">
    <property type="term" value="C:cytoplasm"/>
    <property type="evidence" value="ECO:0007669"/>
    <property type="project" value="TreeGrafter"/>
</dbReference>
<evidence type="ECO:0000313" key="7">
    <source>
        <dbReference type="EMBL" id="KAG2438422.1"/>
    </source>
</evidence>
<comment type="similarity">
    <text evidence="1">Belongs to the FAD-dependent oxidoreductase family.</text>
</comment>
<feature type="region of interest" description="Disordered" evidence="5">
    <location>
        <begin position="203"/>
        <end position="222"/>
    </location>
</feature>
<dbReference type="InterPro" id="IPR036188">
    <property type="entry name" value="FAD/NAD-bd_sf"/>
</dbReference>
<gene>
    <name evidence="7" type="ORF">HYH02_010877</name>
</gene>
<dbReference type="Proteomes" id="UP000613740">
    <property type="component" value="Unassembled WGS sequence"/>
</dbReference>
<reference evidence="7" key="1">
    <citation type="journal article" date="2020" name="bioRxiv">
        <title>Comparative genomics of Chlamydomonas.</title>
        <authorList>
            <person name="Craig R.J."/>
            <person name="Hasan A.R."/>
            <person name="Ness R.W."/>
            <person name="Keightley P.D."/>
        </authorList>
    </citation>
    <scope>NUCLEOTIDE SEQUENCE</scope>
    <source>
        <strain evidence="7">CCAP 11/173</strain>
    </source>
</reference>
<dbReference type="SUPFAM" id="SSF51905">
    <property type="entry name" value="FAD/NAD(P)-binding domain"/>
    <property type="match status" value="1"/>
</dbReference>
<feature type="region of interest" description="Disordered" evidence="5">
    <location>
        <begin position="232"/>
        <end position="328"/>
    </location>
</feature>
<keyword evidence="2" id="KW-0285">Flavoprotein</keyword>
<evidence type="ECO:0000256" key="4">
    <source>
        <dbReference type="ARBA" id="ARBA00023002"/>
    </source>
</evidence>
<feature type="domain" description="FAD/NAD(P)-binding" evidence="6">
    <location>
        <begin position="7"/>
        <end position="216"/>
    </location>
</feature>
<proteinExistence type="inferred from homology"/>
<keyword evidence="8" id="KW-1185">Reference proteome</keyword>
<evidence type="ECO:0000259" key="6">
    <source>
        <dbReference type="Pfam" id="PF07992"/>
    </source>
</evidence>
<dbReference type="GO" id="GO:0004174">
    <property type="term" value="F:electron-transferring-flavoprotein dehydrogenase activity"/>
    <property type="evidence" value="ECO:0007669"/>
    <property type="project" value="TreeGrafter"/>
</dbReference>
<feature type="compositionally biased region" description="Low complexity" evidence="5">
    <location>
        <begin position="244"/>
        <end position="265"/>
    </location>
</feature>
<dbReference type="InterPro" id="IPR023753">
    <property type="entry name" value="FAD/NAD-binding_dom"/>
</dbReference>
<evidence type="ECO:0000256" key="2">
    <source>
        <dbReference type="ARBA" id="ARBA00022630"/>
    </source>
</evidence>
<protein>
    <recommendedName>
        <fullName evidence="6">FAD/NAD(P)-binding domain-containing protein</fullName>
    </recommendedName>
</protein>
<dbReference type="PRINTS" id="PR00411">
    <property type="entry name" value="PNDRDTASEI"/>
</dbReference>
<feature type="compositionally biased region" description="Low complexity" evidence="5">
    <location>
        <begin position="305"/>
        <end position="320"/>
    </location>
</feature>
<feature type="compositionally biased region" description="Basic residues" evidence="5">
    <location>
        <begin position="290"/>
        <end position="304"/>
    </location>
</feature>
<dbReference type="FunFam" id="3.50.50.100:FF:000029">
    <property type="entry name" value="Type-II NADH dehydrogenase"/>
    <property type="match status" value="1"/>
</dbReference>
<dbReference type="EMBL" id="JAEHOD010000043">
    <property type="protein sequence ID" value="KAG2438422.1"/>
    <property type="molecule type" value="Genomic_DNA"/>
</dbReference>
<evidence type="ECO:0000313" key="8">
    <source>
        <dbReference type="Proteomes" id="UP000613740"/>
    </source>
</evidence>
<dbReference type="PANTHER" id="PTHR43735:SF3">
    <property type="entry name" value="FERROPTOSIS SUPPRESSOR PROTEIN 1"/>
    <property type="match status" value="1"/>
</dbReference>
<dbReference type="OrthoDB" id="202203at2759"/>